<keyword evidence="2" id="KW-1185">Reference proteome</keyword>
<accession>A0AAV4P522</accession>
<protein>
    <submittedName>
        <fullName evidence="1">Uncharacterized protein</fullName>
    </submittedName>
</protein>
<evidence type="ECO:0000313" key="2">
    <source>
        <dbReference type="Proteomes" id="UP001054945"/>
    </source>
</evidence>
<proteinExistence type="predicted"/>
<sequence>MGVFMGRNYWWLPGRLLEESGSGIWAYHASQNRKPGQKKAIEISRAYSLIQWQETKSMCYWSFLWGGCFSIASFSAPGKKEEEKKKCYSERCYGTWLCDSSVLFLNR</sequence>
<comment type="caution">
    <text evidence="1">The sequence shown here is derived from an EMBL/GenBank/DDBJ whole genome shotgun (WGS) entry which is preliminary data.</text>
</comment>
<reference evidence="1 2" key="1">
    <citation type="submission" date="2021-06" db="EMBL/GenBank/DDBJ databases">
        <title>Caerostris extrusa draft genome.</title>
        <authorList>
            <person name="Kono N."/>
            <person name="Arakawa K."/>
        </authorList>
    </citation>
    <scope>NUCLEOTIDE SEQUENCE [LARGE SCALE GENOMIC DNA]</scope>
</reference>
<dbReference type="EMBL" id="BPLR01021657">
    <property type="protein sequence ID" value="GIX92113.1"/>
    <property type="molecule type" value="Genomic_DNA"/>
</dbReference>
<dbReference type="Proteomes" id="UP001054945">
    <property type="component" value="Unassembled WGS sequence"/>
</dbReference>
<gene>
    <name evidence="1" type="ORF">CEXT_310051</name>
</gene>
<evidence type="ECO:0000313" key="1">
    <source>
        <dbReference type="EMBL" id="GIX92113.1"/>
    </source>
</evidence>
<organism evidence="1 2">
    <name type="scientific">Caerostris extrusa</name>
    <name type="common">Bark spider</name>
    <name type="synonym">Caerostris bankana</name>
    <dbReference type="NCBI Taxonomy" id="172846"/>
    <lineage>
        <taxon>Eukaryota</taxon>
        <taxon>Metazoa</taxon>
        <taxon>Ecdysozoa</taxon>
        <taxon>Arthropoda</taxon>
        <taxon>Chelicerata</taxon>
        <taxon>Arachnida</taxon>
        <taxon>Araneae</taxon>
        <taxon>Araneomorphae</taxon>
        <taxon>Entelegynae</taxon>
        <taxon>Araneoidea</taxon>
        <taxon>Araneidae</taxon>
        <taxon>Caerostris</taxon>
    </lineage>
</organism>
<name>A0AAV4P522_CAEEX</name>
<dbReference type="AlphaFoldDB" id="A0AAV4P522"/>